<evidence type="ECO:0000313" key="2">
    <source>
        <dbReference type="Proteomes" id="UP000677913"/>
    </source>
</evidence>
<keyword evidence="2" id="KW-1185">Reference proteome</keyword>
<dbReference type="PANTHER" id="PTHR34472:SF1">
    <property type="entry name" value="SULFUR CARRIER PROTEIN THIS"/>
    <property type="match status" value="1"/>
</dbReference>
<dbReference type="NCBIfam" id="TIGR01683">
    <property type="entry name" value="thiS"/>
    <property type="match status" value="1"/>
</dbReference>
<dbReference type="InterPro" id="IPR003749">
    <property type="entry name" value="ThiS/MoaD-like"/>
</dbReference>
<proteinExistence type="predicted"/>
<evidence type="ECO:0000313" key="1">
    <source>
        <dbReference type="EMBL" id="MBS2964580.1"/>
    </source>
</evidence>
<comment type="caution">
    <text evidence="1">The sequence shown here is derived from an EMBL/GenBank/DDBJ whole genome shotgun (WGS) entry which is preliminary data.</text>
</comment>
<gene>
    <name evidence="1" type="primary">thiS</name>
    <name evidence="1" type="ORF">KGA66_16105</name>
</gene>
<protein>
    <submittedName>
        <fullName evidence="1">Sulfur carrier protein ThiS</fullName>
    </submittedName>
</protein>
<dbReference type="EMBL" id="JAGSXH010000054">
    <property type="protein sequence ID" value="MBS2964580.1"/>
    <property type="molecule type" value="Genomic_DNA"/>
</dbReference>
<reference evidence="1" key="1">
    <citation type="submission" date="2021-04" db="EMBL/GenBank/DDBJ databases">
        <title>Genome based classification of Actinospica acidithermotolerans sp. nov., an actinobacterium isolated from an Indonesian hot spring.</title>
        <authorList>
            <person name="Kusuma A.B."/>
            <person name="Putra K.E."/>
            <person name="Nafisah S."/>
            <person name="Loh J."/>
            <person name="Nouioui I."/>
            <person name="Goodfellow M."/>
        </authorList>
    </citation>
    <scope>NUCLEOTIDE SEQUENCE</scope>
    <source>
        <strain evidence="1">DSM 45618</strain>
    </source>
</reference>
<dbReference type="AlphaFoldDB" id="A0A8J7WPR6"/>
<dbReference type="RefSeq" id="WP_211468943.1">
    <property type="nucleotide sequence ID" value="NZ_JAGSXH010000054.1"/>
</dbReference>
<dbReference type="CDD" id="cd00565">
    <property type="entry name" value="Ubl_ThiS"/>
    <property type="match status" value="1"/>
</dbReference>
<dbReference type="Proteomes" id="UP000677913">
    <property type="component" value="Unassembled WGS sequence"/>
</dbReference>
<dbReference type="InterPro" id="IPR012675">
    <property type="entry name" value="Beta-grasp_dom_sf"/>
</dbReference>
<dbReference type="SUPFAM" id="SSF54285">
    <property type="entry name" value="MoaD/ThiS"/>
    <property type="match status" value="1"/>
</dbReference>
<dbReference type="InterPro" id="IPR010035">
    <property type="entry name" value="Thi_S"/>
</dbReference>
<dbReference type="Pfam" id="PF02597">
    <property type="entry name" value="ThiS"/>
    <property type="match status" value="1"/>
</dbReference>
<name>A0A8J7WPR6_9ACTN</name>
<sequence>MTATRVQVVVNGQPESFPADTTLGALISRLRPSRTGIAVAVGDDVVPRAEWDDRPLRHGDQIEILTAVQGG</sequence>
<dbReference type="PANTHER" id="PTHR34472">
    <property type="entry name" value="SULFUR CARRIER PROTEIN THIS"/>
    <property type="match status" value="1"/>
</dbReference>
<organism evidence="1 2">
    <name type="scientific">Actinocrinis puniceicyclus</name>
    <dbReference type="NCBI Taxonomy" id="977794"/>
    <lineage>
        <taxon>Bacteria</taxon>
        <taxon>Bacillati</taxon>
        <taxon>Actinomycetota</taxon>
        <taxon>Actinomycetes</taxon>
        <taxon>Catenulisporales</taxon>
        <taxon>Actinospicaceae</taxon>
        <taxon>Actinocrinis</taxon>
    </lineage>
</organism>
<dbReference type="Gene3D" id="3.10.20.30">
    <property type="match status" value="1"/>
</dbReference>
<accession>A0A8J7WPR6</accession>
<dbReference type="InterPro" id="IPR016155">
    <property type="entry name" value="Mopterin_synth/thiamin_S_b"/>
</dbReference>